<dbReference type="OrthoDB" id="10413289at2759"/>
<dbReference type="RefSeq" id="XP_024370720.1">
    <property type="nucleotide sequence ID" value="XM_024514952.2"/>
</dbReference>
<dbReference type="EMBL" id="ABEU02000003">
    <property type="protein sequence ID" value="PNR56978.1"/>
    <property type="molecule type" value="Genomic_DNA"/>
</dbReference>
<protein>
    <submittedName>
        <fullName evidence="2 3">Uncharacterized protein</fullName>
    </submittedName>
</protein>
<organism evidence="2">
    <name type="scientific">Physcomitrium patens</name>
    <name type="common">Spreading-leaved earth moss</name>
    <name type="synonym">Physcomitrella patens</name>
    <dbReference type="NCBI Taxonomy" id="3218"/>
    <lineage>
        <taxon>Eukaryota</taxon>
        <taxon>Viridiplantae</taxon>
        <taxon>Streptophyta</taxon>
        <taxon>Embryophyta</taxon>
        <taxon>Bryophyta</taxon>
        <taxon>Bryophytina</taxon>
        <taxon>Bryopsida</taxon>
        <taxon>Funariidae</taxon>
        <taxon>Funariales</taxon>
        <taxon>Funariaceae</taxon>
        <taxon>Physcomitrium</taxon>
    </lineage>
</organism>
<feature type="region of interest" description="Disordered" evidence="1">
    <location>
        <begin position="1"/>
        <end position="35"/>
    </location>
</feature>
<reference evidence="2 4" key="1">
    <citation type="journal article" date="2008" name="Science">
        <title>The Physcomitrella genome reveals evolutionary insights into the conquest of land by plants.</title>
        <authorList>
            <person name="Rensing S."/>
            <person name="Lang D."/>
            <person name="Zimmer A."/>
            <person name="Terry A."/>
            <person name="Salamov A."/>
            <person name="Shapiro H."/>
            <person name="Nishiyama T."/>
            <person name="Perroud P.-F."/>
            <person name="Lindquist E."/>
            <person name="Kamisugi Y."/>
            <person name="Tanahashi T."/>
            <person name="Sakakibara K."/>
            <person name="Fujita T."/>
            <person name="Oishi K."/>
            <person name="Shin-I T."/>
            <person name="Kuroki Y."/>
            <person name="Toyoda A."/>
            <person name="Suzuki Y."/>
            <person name="Hashimoto A."/>
            <person name="Yamaguchi K."/>
            <person name="Sugano A."/>
            <person name="Kohara Y."/>
            <person name="Fujiyama A."/>
            <person name="Anterola A."/>
            <person name="Aoki S."/>
            <person name="Ashton N."/>
            <person name="Barbazuk W.B."/>
            <person name="Barker E."/>
            <person name="Bennetzen J."/>
            <person name="Bezanilla M."/>
            <person name="Blankenship R."/>
            <person name="Cho S.H."/>
            <person name="Dutcher S."/>
            <person name="Estelle M."/>
            <person name="Fawcett J.A."/>
            <person name="Gundlach H."/>
            <person name="Hanada K."/>
            <person name="Heyl A."/>
            <person name="Hicks K.A."/>
            <person name="Hugh J."/>
            <person name="Lohr M."/>
            <person name="Mayer K."/>
            <person name="Melkozernov A."/>
            <person name="Murata T."/>
            <person name="Nelson D."/>
            <person name="Pils B."/>
            <person name="Prigge M."/>
            <person name="Reiss B."/>
            <person name="Renner T."/>
            <person name="Rombauts S."/>
            <person name="Rushton P."/>
            <person name="Sanderfoot A."/>
            <person name="Schween G."/>
            <person name="Shiu S.-H."/>
            <person name="Stueber K."/>
            <person name="Theodoulou F.L."/>
            <person name="Tu H."/>
            <person name="Van de Peer Y."/>
            <person name="Verrier P.J."/>
            <person name="Waters E."/>
            <person name="Wood A."/>
            <person name="Yang L."/>
            <person name="Cove D."/>
            <person name="Cuming A."/>
            <person name="Hasebe M."/>
            <person name="Lucas S."/>
            <person name="Mishler D.B."/>
            <person name="Reski R."/>
            <person name="Grigoriev I."/>
            <person name="Quatrano R.S."/>
            <person name="Boore J.L."/>
        </authorList>
    </citation>
    <scope>NUCLEOTIDE SEQUENCE [LARGE SCALE GENOMIC DNA]</scope>
    <source>
        <strain evidence="3 4">cv. Gransden 2004</strain>
    </source>
</reference>
<feature type="compositionally biased region" description="Polar residues" evidence="1">
    <location>
        <begin position="19"/>
        <end position="30"/>
    </location>
</feature>
<evidence type="ECO:0000256" key="1">
    <source>
        <dbReference type="SAM" id="MobiDB-lite"/>
    </source>
</evidence>
<sequence>MSSKRKHSSSHSSRDPSTPKRSQAPASPQSRHLPLLQLESEIADLGAKVSAYREKGLSFFAALSEARVRKNQEETACPAPTKPRSVHEDQRQALKERLALANKMLPTLLKDLAMWNTKIQQAVDVKRKDQRLPFLDSVDAET</sequence>
<reference evidence="3" key="3">
    <citation type="submission" date="2020-12" db="UniProtKB">
        <authorList>
            <consortium name="EnsemblPlants"/>
        </authorList>
    </citation>
    <scope>IDENTIFICATION</scope>
</reference>
<dbReference type="Gramene" id="Pp3c3_3530V3.1">
    <property type="protein sequence ID" value="Pp3c3_3530V3.1"/>
    <property type="gene ID" value="Pp3c3_3530"/>
</dbReference>
<evidence type="ECO:0000313" key="4">
    <source>
        <dbReference type="Proteomes" id="UP000006727"/>
    </source>
</evidence>
<feature type="region of interest" description="Disordered" evidence="1">
    <location>
        <begin position="72"/>
        <end position="91"/>
    </location>
</feature>
<dbReference type="GeneID" id="112280031"/>
<dbReference type="EnsemblPlants" id="Pp3c3_3530V3.2">
    <property type="protein sequence ID" value="Pp3c3_3530V3.2"/>
    <property type="gene ID" value="Pp3c3_3530"/>
</dbReference>
<name>A0A2K1KT86_PHYPA</name>
<accession>A0A2K1KT86</accession>
<keyword evidence="4" id="KW-1185">Reference proteome</keyword>
<reference evidence="2 4" key="2">
    <citation type="journal article" date="2018" name="Plant J.">
        <title>The Physcomitrella patens chromosome-scale assembly reveals moss genome structure and evolution.</title>
        <authorList>
            <person name="Lang D."/>
            <person name="Ullrich K.K."/>
            <person name="Murat F."/>
            <person name="Fuchs J."/>
            <person name="Jenkins J."/>
            <person name="Haas F.B."/>
            <person name="Piednoel M."/>
            <person name="Gundlach H."/>
            <person name="Van Bel M."/>
            <person name="Meyberg R."/>
            <person name="Vives C."/>
            <person name="Morata J."/>
            <person name="Symeonidi A."/>
            <person name="Hiss M."/>
            <person name="Muchero W."/>
            <person name="Kamisugi Y."/>
            <person name="Saleh O."/>
            <person name="Blanc G."/>
            <person name="Decker E.L."/>
            <person name="van Gessel N."/>
            <person name="Grimwood J."/>
            <person name="Hayes R.D."/>
            <person name="Graham S.W."/>
            <person name="Gunter L.E."/>
            <person name="McDaniel S.F."/>
            <person name="Hoernstein S.N.W."/>
            <person name="Larsson A."/>
            <person name="Li F.W."/>
            <person name="Perroud P.F."/>
            <person name="Phillips J."/>
            <person name="Ranjan P."/>
            <person name="Rokshar D.S."/>
            <person name="Rothfels C.J."/>
            <person name="Schneider L."/>
            <person name="Shu S."/>
            <person name="Stevenson D.W."/>
            <person name="Thummler F."/>
            <person name="Tillich M."/>
            <person name="Villarreal Aguilar J.C."/>
            <person name="Widiez T."/>
            <person name="Wong G.K."/>
            <person name="Wymore A."/>
            <person name="Zhang Y."/>
            <person name="Zimmer A.D."/>
            <person name="Quatrano R.S."/>
            <person name="Mayer K.F.X."/>
            <person name="Goodstein D."/>
            <person name="Casacuberta J.M."/>
            <person name="Vandepoele K."/>
            <person name="Reski R."/>
            <person name="Cuming A.C."/>
            <person name="Tuskan G.A."/>
            <person name="Maumus F."/>
            <person name="Salse J."/>
            <person name="Schmutz J."/>
            <person name="Rensing S.A."/>
        </authorList>
    </citation>
    <scope>NUCLEOTIDE SEQUENCE [LARGE SCALE GENOMIC DNA]</scope>
    <source>
        <strain evidence="3 4">cv. Gransden 2004</strain>
    </source>
</reference>
<dbReference type="Proteomes" id="UP000006727">
    <property type="component" value="Chromosome 3"/>
</dbReference>
<proteinExistence type="predicted"/>
<evidence type="ECO:0000313" key="3">
    <source>
        <dbReference type="EnsemblPlants" id="Pp3c3_3530V3.1"/>
    </source>
</evidence>
<dbReference type="AlphaFoldDB" id="A0A2K1KT86"/>
<evidence type="ECO:0000313" key="2">
    <source>
        <dbReference type="EMBL" id="PNR56978.1"/>
    </source>
</evidence>
<dbReference type="EnsemblPlants" id="Pp3c3_3530V3.1">
    <property type="protein sequence ID" value="Pp3c3_3530V3.1"/>
    <property type="gene ID" value="Pp3c3_3530"/>
</dbReference>
<dbReference type="PaxDb" id="3218-PP1S1_559V6.1"/>
<gene>
    <name evidence="3" type="primary">LOC112280031</name>
    <name evidence="2" type="ORF">PHYPA_003971</name>
</gene>
<dbReference type="Gramene" id="Pp3c3_3530V3.2">
    <property type="protein sequence ID" value="Pp3c3_3530V3.2"/>
    <property type="gene ID" value="Pp3c3_3530"/>
</dbReference>